<organism evidence="8 9">
    <name type="scientific">Fusarium langsethiae</name>
    <dbReference type="NCBI Taxonomy" id="179993"/>
    <lineage>
        <taxon>Eukaryota</taxon>
        <taxon>Fungi</taxon>
        <taxon>Dikarya</taxon>
        <taxon>Ascomycota</taxon>
        <taxon>Pezizomycotina</taxon>
        <taxon>Sordariomycetes</taxon>
        <taxon>Hypocreomycetidae</taxon>
        <taxon>Hypocreales</taxon>
        <taxon>Nectriaceae</taxon>
        <taxon>Fusarium</taxon>
    </lineage>
</organism>
<accession>A0A0M9ESL7</accession>
<keyword evidence="3 6" id="KW-0732">Signal</keyword>
<name>A0A0M9ESL7_FUSLA</name>
<sequence length="149" mass="15547">MRFSVCTALTLATGALAAEEKVTVSKLSVHSIGSPVGTRIASVSFVLNGDDADNVKCSAKNVAFPVPDDILPCGDSDYSFTLWEGEKGAKFRVMVYHDVGDSHADLRGGADIRTKCDNSQGSGPADEICKQVKPVSFKIDGPVGSGPGN</sequence>
<evidence type="ECO:0000313" key="9">
    <source>
        <dbReference type="Proteomes" id="UP000037904"/>
    </source>
</evidence>
<dbReference type="EMBL" id="JXCE01000224">
    <property type="protein sequence ID" value="KPA39049.1"/>
    <property type="molecule type" value="Genomic_DNA"/>
</dbReference>
<keyword evidence="2" id="KW-0964">Secreted</keyword>
<comment type="caution">
    <text evidence="5">Lacks conserved residue(s) required for the propagation of feature annotation.</text>
</comment>
<dbReference type="GO" id="GO:0005576">
    <property type="term" value="C:extracellular region"/>
    <property type="evidence" value="ECO:0007669"/>
    <property type="project" value="UniProtKB-SubCell"/>
</dbReference>
<evidence type="ECO:0000256" key="4">
    <source>
        <dbReference type="ARBA" id="ARBA00023157"/>
    </source>
</evidence>
<comment type="caution">
    <text evidence="8">The sequence shown here is derived from an EMBL/GenBank/DDBJ whole genome shotgun (WGS) entry which is preliminary data.</text>
</comment>
<dbReference type="InterPro" id="IPR032382">
    <property type="entry name" value="AltA1"/>
</dbReference>
<dbReference type="Pfam" id="PF16541">
    <property type="entry name" value="AltA1"/>
    <property type="match status" value="1"/>
</dbReference>
<dbReference type="OrthoDB" id="3928926at2759"/>
<feature type="domain" description="AA1-like" evidence="7">
    <location>
        <begin position="17"/>
        <end position="142"/>
    </location>
</feature>
<evidence type="ECO:0000256" key="5">
    <source>
        <dbReference type="PROSITE-ProRule" id="PRU01243"/>
    </source>
</evidence>
<evidence type="ECO:0000256" key="3">
    <source>
        <dbReference type="ARBA" id="ARBA00022729"/>
    </source>
</evidence>
<keyword evidence="4" id="KW-1015">Disulfide bond</keyword>
<evidence type="ECO:0000259" key="7">
    <source>
        <dbReference type="PROSITE" id="PS51895"/>
    </source>
</evidence>
<dbReference type="AlphaFoldDB" id="A0A0M9ESL7"/>
<evidence type="ECO:0000256" key="6">
    <source>
        <dbReference type="SAM" id="SignalP"/>
    </source>
</evidence>
<dbReference type="PROSITE" id="PS51895">
    <property type="entry name" value="AA1"/>
    <property type="match status" value="1"/>
</dbReference>
<protein>
    <submittedName>
        <fullName evidence="8">Major allergen alt</fullName>
    </submittedName>
</protein>
<reference evidence="8 9" key="1">
    <citation type="submission" date="2015-04" db="EMBL/GenBank/DDBJ databases">
        <title>The draft genome sequence of Fusarium langsethiae, a T-2/HT-2 mycotoxin producer.</title>
        <authorList>
            <person name="Lysoe E."/>
            <person name="Divon H.H."/>
            <person name="Terzi V."/>
            <person name="Orru L."/>
            <person name="Lamontanara A."/>
            <person name="Kolseth A.-K."/>
            <person name="Frandsen R.J."/>
            <person name="Nielsen K."/>
            <person name="Thrane U."/>
        </authorList>
    </citation>
    <scope>NUCLEOTIDE SEQUENCE [LARGE SCALE GENOMIC DNA]</scope>
    <source>
        <strain evidence="8 9">Fl201059</strain>
    </source>
</reference>
<comment type="subcellular location">
    <subcellularLocation>
        <location evidence="1">Secreted</location>
    </subcellularLocation>
</comment>
<keyword evidence="9" id="KW-1185">Reference proteome</keyword>
<feature type="signal peptide" evidence="6">
    <location>
        <begin position="1"/>
        <end position="17"/>
    </location>
</feature>
<dbReference type="Proteomes" id="UP000037904">
    <property type="component" value="Unassembled WGS sequence"/>
</dbReference>
<dbReference type="Gene3D" id="2.40.350.20">
    <property type="match status" value="1"/>
</dbReference>
<gene>
    <name evidence="8" type="ORF">FLAG1_08110</name>
</gene>
<evidence type="ECO:0000313" key="8">
    <source>
        <dbReference type="EMBL" id="KPA39049.1"/>
    </source>
</evidence>
<feature type="chain" id="PRO_5005835101" evidence="6">
    <location>
        <begin position="18"/>
        <end position="149"/>
    </location>
</feature>
<evidence type="ECO:0000256" key="2">
    <source>
        <dbReference type="ARBA" id="ARBA00022525"/>
    </source>
</evidence>
<proteinExistence type="predicted"/>
<evidence type="ECO:0000256" key="1">
    <source>
        <dbReference type="ARBA" id="ARBA00004613"/>
    </source>
</evidence>